<keyword evidence="10" id="KW-1185">Reference proteome</keyword>
<evidence type="ECO:0000256" key="2">
    <source>
        <dbReference type="ARBA" id="ARBA00022475"/>
    </source>
</evidence>
<evidence type="ECO:0000256" key="6">
    <source>
        <dbReference type="ARBA" id="ARBA00023136"/>
    </source>
</evidence>
<evidence type="ECO:0000256" key="5">
    <source>
        <dbReference type="ARBA" id="ARBA00022989"/>
    </source>
</evidence>
<evidence type="ECO:0000256" key="7">
    <source>
        <dbReference type="ARBA" id="ARBA00024033"/>
    </source>
</evidence>
<keyword evidence="5 8" id="KW-1133">Transmembrane helix</keyword>
<feature type="transmembrane region" description="Helical" evidence="8">
    <location>
        <begin position="199"/>
        <end position="223"/>
    </location>
</feature>
<evidence type="ECO:0000256" key="1">
    <source>
        <dbReference type="ARBA" id="ARBA00004651"/>
    </source>
</evidence>
<feature type="transmembrane region" description="Helical" evidence="8">
    <location>
        <begin position="147"/>
        <end position="168"/>
    </location>
</feature>
<proteinExistence type="inferred from homology"/>
<feature type="transmembrane region" description="Helical" evidence="8">
    <location>
        <begin position="325"/>
        <end position="347"/>
    </location>
</feature>
<dbReference type="Proteomes" id="UP001165652">
    <property type="component" value="Unassembled WGS sequence"/>
</dbReference>
<name>A0ABT5J4C2_RHOTP</name>
<evidence type="ECO:0000256" key="4">
    <source>
        <dbReference type="ARBA" id="ARBA00022692"/>
    </source>
</evidence>
<comment type="similarity">
    <text evidence="7">Belongs to the glycosyltransferase 87 family.</text>
</comment>
<feature type="transmembrane region" description="Helical" evidence="8">
    <location>
        <begin position="293"/>
        <end position="313"/>
    </location>
</feature>
<keyword evidence="4 8" id="KW-0812">Transmembrane</keyword>
<feature type="transmembrane region" description="Helical" evidence="8">
    <location>
        <begin position="32"/>
        <end position="53"/>
    </location>
</feature>
<keyword evidence="6 8" id="KW-0472">Membrane</keyword>
<organism evidence="9 10">
    <name type="scientific">Rhodoplanes tepidamans</name>
    <name type="common">Rhodoplanes cryptolactis</name>
    <dbReference type="NCBI Taxonomy" id="200616"/>
    <lineage>
        <taxon>Bacteria</taxon>
        <taxon>Pseudomonadati</taxon>
        <taxon>Pseudomonadota</taxon>
        <taxon>Alphaproteobacteria</taxon>
        <taxon>Hyphomicrobiales</taxon>
        <taxon>Nitrobacteraceae</taxon>
        <taxon>Rhodoplanes</taxon>
    </lineage>
</organism>
<accession>A0ABT5J4C2</accession>
<reference evidence="9" key="1">
    <citation type="journal article" date="2023" name="Microbiol Resour">
        <title>Genome Sequences of Rhodoplanes serenus and Two Thermotolerant Strains, Rhodoplanes tepidamans and 'Rhodoplanes cryptolactis,' Further Refine the Genus.</title>
        <authorList>
            <person name="Rayyan A.A."/>
            <person name="Kyndt J.A."/>
        </authorList>
    </citation>
    <scope>NUCLEOTIDE SEQUENCE</scope>
    <source>
        <strain evidence="9">DSM 9987</strain>
    </source>
</reference>
<dbReference type="Pfam" id="PF09594">
    <property type="entry name" value="GT87"/>
    <property type="match status" value="1"/>
</dbReference>
<keyword evidence="2" id="KW-1003">Cell membrane</keyword>
<dbReference type="InterPro" id="IPR018584">
    <property type="entry name" value="GT87"/>
</dbReference>
<reference evidence="9" key="2">
    <citation type="submission" date="2023-02" db="EMBL/GenBank/DDBJ databases">
        <authorList>
            <person name="Rayyan A."/>
            <person name="Meyer T."/>
            <person name="Kyndt J.A."/>
        </authorList>
    </citation>
    <scope>NUCLEOTIDE SEQUENCE</scope>
    <source>
        <strain evidence="9">DSM 9987</strain>
    </source>
</reference>
<evidence type="ECO:0000313" key="10">
    <source>
        <dbReference type="Proteomes" id="UP001165652"/>
    </source>
</evidence>
<comment type="subcellular location">
    <subcellularLocation>
        <location evidence="1">Cell membrane</location>
        <topology evidence="1">Multi-pass membrane protein</topology>
    </subcellularLocation>
</comment>
<feature type="transmembrane region" description="Helical" evidence="8">
    <location>
        <begin position="367"/>
        <end position="399"/>
    </location>
</feature>
<comment type="caution">
    <text evidence="9">The sequence shown here is derived from an EMBL/GenBank/DDBJ whole genome shotgun (WGS) entry which is preliminary data.</text>
</comment>
<sequence length="426" mass="43984">MSTDAVPGAAAPGRAAIPPAAVAPGTLPPRRLIAVVGLSLALGYAVLLAGSVLRGEWLVDATGRPIVNDFVTMWSAGLTALNGTPTLAWNWPAAKALAVATLGGPFPDGYPIFYPPHFLLLAMPFAMLPWLPAMAAWIALTAPLYVLTIRAILGGWTGVLFALGVPAALWNLTAAQNGFLNTALLGGALVVLPRRPVAAGVLLGLLTYKPHLGLLIPLALLAGGHWRTMAAAAATTLALAAAAWLAFGTPAFVAFVEAMPGARETFLVLGLGNWWKLQTVFGLVRAFGGSEALGWTLHGIVALAAAGCVVLLWRSRAPHALKAAALVTGALLVTPYGYIYDMTLLAVPAAFLLRLGLDEGFLPDEPLGFAVAGGFLLAYPLCPVQLGLAATLTIALMIARRAAPWVVSRPPPVAATADRPGPAGCR</sequence>
<protein>
    <submittedName>
        <fullName evidence="9">Glycosyltransferase family 87 protein</fullName>
    </submittedName>
</protein>
<dbReference type="EMBL" id="JAQQLI010000002">
    <property type="protein sequence ID" value="MDC7784487.1"/>
    <property type="molecule type" value="Genomic_DNA"/>
</dbReference>
<keyword evidence="3" id="KW-0808">Transferase</keyword>
<feature type="transmembrane region" description="Helical" evidence="8">
    <location>
        <begin position="229"/>
        <end position="254"/>
    </location>
</feature>
<gene>
    <name evidence="9" type="ORF">PQJ73_02225</name>
</gene>
<evidence type="ECO:0000256" key="3">
    <source>
        <dbReference type="ARBA" id="ARBA00022679"/>
    </source>
</evidence>
<dbReference type="RefSeq" id="WP_272775337.1">
    <property type="nucleotide sequence ID" value="NZ_JAQQLI010000002.1"/>
</dbReference>
<feature type="transmembrane region" description="Helical" evidence="8">
    <location>
        <begin position="118"/>
        <end position="140"/>
    </location>
</feature>
<evidence type="ECO:0000256" key="8">
    <source>
        <dbReference type="SAM" id="Phobius"/>
    </source>
</evidence>
<evidence type="ECO:0000313" key="9">
    <source>
        <dbReference type="EMBL" id="MDC7784487.1"/>
    </source>
</evidence>